<name>A0A840QCJ1_9PSEU</name>
<comment type="caution">
    <text evidence="1">The sequence shown here is derived from an EMBL/GenBank/DDBJ whole genome shotgun (WGS) entry which is preliminary data.</text>
</comment>
<dbReference type="RefSeq" id="WP_281399482.1">
    <property type="nucleotide sequence ID" value="NZ_JACHIW010000001.1"/>
</dbReference>
<dbReference type="AlphaFoldDB" id="A0A840QCJ1"/>
<evidence type="ECO:0000313" key="1">
    <source>
        <dbReference type="EMBL" id="MBB5157500.1"/>
    </source>
</evidence>
<accession>A0A840QCJ1</accession>
<dbReference type="Proteomes" id="UP000584374">
    <property type="component" value="Unassembled WGS sequence"/>
</dbReference>
<proteinExistence type="predicted"/>
<organism evidence="1 2">
    <name type="scientific">Saccharopolyspora phatthalungensis</name>
    <dbReference type="NCBI Taxonomy" id="664693"/>
    <lineage>
        <taxon>Bacteria</taxon>
        <taxon>Bacillati</taxon>
        <taxon>Actinomycetota</taxon>
        <taxon>Actinomycetes</taxon>
        <taxon>Pseudonocardiales</taxon>
        <taxon>Pseudonocardiaceae</taxon>
        <taxon>Saccharopolyspora</taxon>
    </lineage>
</organism>
<reference evidence="1 2" key="1">
    <citation type="submission" date="2020-08" db="EMBL/GenBank/DDBJ databases">
        <title>Sequencing the genomes of 1000 actinobacteria strains.</title>
        <authorList>
            <person name="Klenk H.-P."/>
        </authorList>
    </citation>
    <scope>NUCLEOTIDE SEQUENCE [LARGE SCALE GENOMIC DNA]</scope>
    <source>
        <strain evidence="1 2">DSM 45584</strain>
    </source>
</reference>
<evidence type="ECO:0000313" key="2">
    <source>
        <dbReference type="Proteomes" id="UP000584374"/>
    </source>
</evidence>
<protein>
    <submittedName>
        <fullName evidence="1">Uncharacterized protein</fullName>
    </submittedName>
</protein>
<keyword evidence="2" id="KW-1185">Reference proteome</keyword>
<gene>
    <name evidence="1" type="ORF">BJ970_005034</name>
</gene>
<dbReference type="EMBL" id="JACHIW010000001">
    <property type="protein sequence ID" value="MBB5157500.1"/>
    <property type="molecule type" value="Genomic_DNA"/>
</dbReference>
<sequence>MMTVLMVAAGLAFALWVGVASVVMLARPEVDRAGVVRTVFAH</sequence>